<keyword evidence="2" id="KW-1185">Reference proteome</keyword>
<protein>
    <submittedName>
        <fullName evidence="1">Uncharacterized protein</fullName>
    </submittedName>
</protein>
<name>A0ACC8XDF4_9FIRM</name>
<dbReference type="EMBL" id="LJDB01000043">
    <property type="protein sequence ID" value="ONI40986.1"/>
    <property type="molecule type" value="Genomic_DNA"/>
</dbReference>
<dbReference type="Proteomes" id="UP000188605">
    <property type="component" value="Unassembled WGS sequence"/>
</dbReference>
<evidence type="ECO:0000313" key="2">
    <source>
        <dbReference type="Proteomes" id="UP000188605"/>
    </source>
</evidence>
<evidence type="ECO:0000313" key="1">
    <source>
        <dbReference type="EMBL" id="ONI40986.1"/>
    </source>
</evidence>
<gene>
    <name evidence="1" type="ORF">AN396_04300</name>
</gene>
<accession>A0ACC8XDF4</accession>
<reference evidence="1" key="1">
    <citation type="submission" date="2016-08" db="EMBL/GenBank/DDBJ databases">
        <authorList>
            <person name="Ngugi D.K."/>
            <person name="Miyake S."/>
            <person name="Stingl U."/>
        </authorList>
    </citation>
    <scope>NUCLEOTIDE SEQUENCE</scope>
    <source>
        <strain evidence="1">SCG-B11WGA-EpuloA1</strain>
    </source>
</reference>
<comment type="caution">
    <text evidence="1">The sequence shown here is derived from an EMBL/GenBank/DDBJ whole genome shotgun (WGS) entry which is preliminary data.</text>
</comment>
<organism evidence="1 2">
    <name type="scientific">Candidatus Epulonipiscium fishelsonii</name>
    <dbReference type="NCBI Taxonomy" id="77094"/>
    <lineage>
        <taxon>Bacteria</taxon>
        <taxon>Bacillati</taxon>
        <taxon>Bacillota</taxon>
        <taxon>Clostridia</taxon>
        <taxon>Lachnospirales</taxon>
        <taxon>Lachnospiraceae</taxon>
        <taxon>Candidatus Epulonipiscium</taxon>
    </lineage>
</organism>
<proteinExistence type="predicted"/>
<sequence length="505" mass="53035">MMRSMYSGVSGLRAHQTKMDVIGNNIANVNTMGFKTQRVTFADTFSQTTQSATAANDDTGLGGRNAMQVGLGANVSSIDMLMTPGASQRTDNPFDLLIEGDGFIVVSDASGEYYTRAGALKLDAEGNLLINNGMHVQGWPANNSGTSIIKGQVQDLSVGGSLNSKTPPESTTEINIPGNLNISEATEDTDGDGIPDGITSQIQFFDSQGTRYSMEVVFQYVENDNVAGQLGITAPLPATNPYWTVMIPTKPVTIGQAVEQHLVVTDANGREIALPSAVNNNAPGVQGVGANGELFTSVQMIFDANGDIVSPATGTGGDGVSTSIFTWGTVLDLSTAIDPDTGVPLNLKATLGDLDPATPGAGGSIDINMNNMTQYDAKSSIKPDMVDGKPAGNMTGYAIGTDGKIVAYYDNGDQMLLGQIAVATFDNPAGLEKFGSNLFVSTQNSGEFDGIGEVGKFQTGVLEMSNVDLSQEFTEMIVTQRGFQANSKIITASDEILQELVNLKR</sequence>